<evidence type="ECO:0000313" key="2">
    <source>
        <dbReference type="EMBL" id="TMQ56480.1"/>
    </source>
</evidence>
<comment type="caution">
    <text evidence="2">The sequence shown here is derived from an EMBL/GenBank/DDBJ whole genome shotgun (WGS) entry which is preliminary data.</text>
</comment>
<dbReference type="AlphaFoldDB" id="A0A538SYM6"/>
<feature type="transmembrane region" description="Helical" evidence="1">
    <location>
        <begin position="42"/>
        <end position="62"/>
    </location>
</feature>
<feature type="transmembrane region" description="Helical" evidence="1">
    <location>
        <begin position="101"/>
        <end position="118"/>
    </location>
</feature>
<dbReference type="Proteomes" id="UP000317716">
    <property type="component" value="Unassembled WGS sequence"/>
</dbReference>
<accession>A0A538SYM6</accession>
<gene>
    <name evidence="2" type="ORF">E6K72_05060</name>
</gene>
<keyword evidence="1" id="KW-0472">Membrane</keyword>
<evidence type="ECO:0000313" key="3">
    <source>
        <dbReference type="Proteomes" id="UP000317716"/>
    </source>
</evidence>
<dbReference type="EMBL" id="VBOS01000168">
    <property type="protein sequence ID" value="TMQ56480.1"/>
    <property type="molecule type" value="Genomic_DNA"/>
</dbReference>
<keyword evidence="1" id="KW-0812">Transmembrane</keyword>
<protein>
    <submittedName>
        <fullName evidence="2">Uncharacterized protein</fullName>
    </submittedName>
</protein>
<sequence>MIKSVWAVVAGVLFIIVVTTVVDIVLHVTHVFPPMNQPINDSLALLATSYRIVISVCGAWLTARLAPNQPMEHAMILGLVGVILGLIGVVATWNLGLGPRWYPIALAVLAIPQCWLGGKIHEMRRAAPTRSRPA</sequence>
<reference evidence="2 3" key="1">
    <citation type="journal article" date="2019" name="Nat. Microbiol.">
        <title>Mediterranean grassland soil C-N compound turnover is dependent on rainfall and depth, and is mediated by genomically divergent microorganisms.</title>
        <authorList>
            <person name="Diamond S."/>
            <person name="Andeer P.F."/>
            <person name="Li Z."/>
            <person name="Crits-Christoph A."/>
            <person name="Burstein D."/>
            <person name="Anantharaman K."/>
            <person name="Lane K.R."/>
            <person name="Thomas B.C."/>
            <person name="Pan C."/>
            <person name="Northen T.R."/>
            <person name="Banfield J.F."/>
        </authorList>
    </citation>
    <scope>NUCLEOTIDE SEQUENCE [LARGE SCALE GENOMIC DNA]</scope>
    <source>
        <strain evidence="2">WS_2</strain>
    </source>
</reference>
<proteinExistence type="predicted"/>
<name>A0A538SYM6_UNCEI</name>
<feature type="transmembrane region" description="Helical" evidence="1">
    <location>
        <begin position="74"/>
        <end position="95"/>
    </location>
</feature>
<keyword evidence="1" id="KW-1133">Transmembrane helix</keyword>
<feature type="transmembrane region" description="Helical" evidence="1">
    <location>
        <begin position="7"/>
        <end position="30"/>
    </location>
</feature>
<organism evidence="2 3">
    <name type="scientific">Eiseniibacteriota bacterium</name>
    <dbReference type="NCBI Taxonomy" id="2212470"/>
    <lineage>
        <taxon>Bacteria</taxon>
        <taxon>Candidatus Eiseniibacteriota</taxon>
    </lineage>
</organism>
<evidence type="ECO:0000256" key="1">
    <source>
        <dbReference type="SAM" id="Phobius"/>
    </source>
</evidence>